<evidence type="ECO:0000313" key="3">
    <source>
        <dbReference type="Proteomes" id="UP000789759"/>
    </source>
</evidence>
<dbReference type="AlphaFoldDB" id="A0A9N9AU38"/>
<sequence length="334" mass="39364">MNTHPLFNSVFRETHSEIKDLNDELNQLQEIYQLKYNSDDDKSDNKDNYQHSMSASEDLLFDHIDDELDDYFTLQQIKEFQQIFFQNPIQYTKEYSVKQQQCLDRNDDEAFLKKLEQKNCCLQNCLLSKVNPQMALDRFHEIKAMSQVGMDLCFLGMIDRSIKPIKSASKTPKSYLVTNYNFSGISICQTAWLTIHRIGQISNNIISFATILHVLKFITNFANQHGLLSPGRSFRDNTKEIIFLPAFESKNSLFRIYNDVENGGEHEISMTSFRRIWKKYLPGIKFMTARSDLCTLCKSMRFSAKYWSTIETEQKLQEWQNHITWTQLEHENYK</sequence>
<evidence type="ECO:0000256" key="1">
    <source>
        <dbReference type="SAM" id="Coils"/>
    </source>
</evidence>
<keyword evidence="1" id="KW-0175">Coiled coil</keyword>
<dbReference type="PANTHER" id="PTHR34415">
    <property type="entry name" value="INTEGRASE CATALYTIC DOMAIN-CONTAINING PROTEIN"/>
    <property type="match status" value="1"/>
</dbReference>
<dbReference type="EMBL" id="CAJVQA010002213">
    <property type="protein sequence ID" value="CAG8540227.1"/>
    <property type="molecule type" value="Genomic_DNA"/>
</dbReference>
<feature type="coiled-coil region" evidence="1">
    <location>
        <begin position="11"/>
        <end position="38"/>
    </location>
</feature>
<protein>
    <submittedName>
        <fullName evidence="2">21471_t:CDS:1</fullName>
    </submittedName>
</protein>
<organism evidence="2 3">
    <name type="scientific">Cetraspora pellucida</name>
    <dbReference type="NCBI Taxonomy" id="1433469"/>
    <lineage>
        <taxon>Eukaryota</taxon>
        <taxon>Fungi</taxon>
        <taxon>Fungi incertae sedis</taxon>
        <taxon>Mucoromycota</taxon>
        <taxon>Glomeromycotina</taxon>
        <taxon>Glomeromycetes</taxon>
        <taxon>Diversisporales</taxon>
        <taxon>Gigasporaceae</taxon>
        <taxon>Cetraspora</taxon>
    </lineage>
</organism>
<accession>A0A9N9AU38</accession>
<dbReference type="OrthoDB" id="2424504at2759"/>
<name>A0A9N9AU38_9GLOM</name>
<keyword evidence="3" id="KW-1185">Reference proteome</keyword>
<dbReference type="Proteomes" id="UP000789759">
    <property type="component" value="Unassembled WGS sequence"/>
</dbReference>
<gene>
    <name evidence="2" type="ORF">CPELLU_LOCUS4263</name>
</gene>
<comment type="caution">
    <text evidence="2">The sequence shown here is derived from an EMBL/GenBank/DDBJ whole genome shotgun (WGS) entry which is preliminary data.</text>
</comment>
<proteinExistence type="predicted"/>
<dbReference type="PANTHER" id="PTHR34415:SF1">
    <property type="entry name" value="INTEGRASE CATALYTIC DOMAIN-CONTAINING PROTEIN"/>
    <property type="match status" value="1"/>
</dbReference>
<reference evidence="2" key="1">
    <citation type="submission" date="2021-06" db="EMBL/GenBank/DDBJ databases">
        <authorList>
            <person name="Kallberg Y."/>
            <person name="Tangrot J."/>
            <person name="Rosling A."/>
        </authorList>
    </citation>
    <scope>NUCLEOTIDE SEQUENCE</scope>
    <source>
        <strain evidence="2">FL966</strain>
    </source>
</reference>
<evidence type="ECO:0000313" key="2">
    <source>
        <dbReference type="EMBL" id="CAG8540227.1"/>
    </source>
</evidence>